<evidence type="ECO:0000256" key="2">
    <source>
        <dbReference type="SAM" id="MobiDB-lite"/>
    </source>
</evidence>
<reference evidence="4" key="1">
    <citation type="submission" date="2020-08" db="EMBL/GenBank/DDBJ databases">
        <title>Whole genome shotgun sequence of Polymorphospora rubra NBRC 101157.</title>
        <authorList>
            <person name="Komaki H."/>
            <person name="Tamura T."/>
        </authorList>
    </citation>
    <scope>NUCLEOTIDE SEQUENCE</scope>
    <source>
        <strain evidence="4">NBRC 101157</strain>
    </source>
</reference>
<dbReference type="InterPro" id="IPR045055">
    <property type="entry name" value="DNA2/NAM7-like"/>
</dbReference>
<dbReference type="KEGG" id="pry:Prubr_50390"/>
<dbReference type="GO" id="GO:0004386">
    <property type="term" value="F:helicase activity"/>
    <property type="evidence" value="ECO:0007669"/>
    <property type="project" value="InterPro"/>
</dbReference>
<gene>
    <name evidence="4" type="ORF">Prubr_50390</name>
</gene>
<dbReference type="EMBL" id="AP023359">
    <property type="protein sequence ID" value="BCJ68018.1"/>
    <property type="molecule type" value="Genomic_DNA"/>
</dbReference>
<dbReference type="InterPro" id="IPR027417">
    <property type="entry name" value="P-loop_NTPase"/>
</dbReference>
<evidence type="ECO:0000313" key="5">
    <source>
        <dbReference type="Proteomes" id="UP000680866"/>
    </source>
</evidence>
<evidence type="ECO:0000256" key="1">
    <source>
        <dbReference type="SAM" id="Coils"/>
    </source>
</evidence>
<name>A0A810N8A2_9ACTN</name>
<dbReference type="PANTHER" id="PTHR10887:SF495">
    <property type="entry name" value="HELICASE SENATAXIN ISOFORM X1-RELATED"/>
    <property type="match status" value="1"/>
</dbReference>
<dbReference type="PANTHER" id="PTHR10887">
    <property type="entry name" value="DNA2/NAM7 HELICASE FAMILY"/>
    <property type="match status" value="1"/>
</dbReference>
<evidence type="ECO:0000259" key="3">
    <source>
        <dbReference type="Pfam" id="PF13086"/>
    </source>
</evidence>
<proteinExistence type="predicted"/>
<dbReference type="InterPro" id="IPR041677">
    <property type="entry name" value="DNA2/NAM7_AAA_11"/>
</dbReference>
<evidence type="ECO:0000313" key="4">
    <source>
        <dbReference type="EMBL" id="BCJ68018.1"/>
    </source>
</evidence>
<protein>
    <recommendedName>
        <fullName evidence="3">DNA2/NAM7 helicase helicase domain-containing protein</fullName>
    </recommendedName>
</protein>
<keyword evidence="5" id="KW-1185">Reference proteome</keyword>
<dbReference type="AlphaFoldDB" id="A0A810N8A2"/>
<feature type="compositionally biased region" description="Low complexity" evidence="2">
    <location>
        <begin position="948"/>
        <end position="966"/>
    </location>
</feature>
<dbReference type="Proteomes" id="UP000680866">
    <property type="component" value="Chromosome"/>
</dbReference>
<accession>A0A810N8A2</accession>
<organism evidence="4 5">
    <name type="scientific">Polymorphospora rubra</name>
    <dbReference type="NCBI Taxonomy" id="338584"/>
    <lineage>
        <taxon>Bacteria</taxon>
        <taxon>Bacillati</taxon>
        <taxon>Actinomycetota</taxon>
        <taxon>Actinomycetes</taxon>
        <taxon>Micromonosporales</taxon>
        <taxon>Micromonosporaceae</taxon>
        <taxon>Polymorphospora</taxon>
    </lineage>
</organism>
<dbReference type="Gene3D" id="3.40.50.300">
    <property type="entry name" value="P-loop containing nucleotide triphosphate hydrolases"/>
    <property type="match status" value="1"/>
</dbReference>
<sequence>MADAVSPTSPTVRRLTQSLVAHLLEQVKSSERPDRDAIDDSNTYWFRRPSQENSTYPGSVVMQVGYPPPPEPPVPPTAFRDLLDMTEYGNVDGPPPQLTTSDSARSAIGPAISDSLRRAYETWLAVWTKWAEHERSMREQRATYTHLERLQRLAQQRGDAEELVLGVGLLTSSAAGHWAIRRHLLIWSAAIVEDPATDSLQVVLSLDQRMKIEDQDFLTSHDGHRAKRFGSPWFDTEAQLHPFSPEVVRLLQLWRRRCWDRALHLADDRWEPPLLDEADTTRLTLAPALFLRRRDRKGLERIYRTVADSFEGTDAPTPLGLAQLVTPIEPAQRRNWLKDAAHDRPVNSDDPLFPLPSNREQRRVLAKLSDDTTVVVQGPPGTGKTHTIANLICALLADGQRLLITSQKDQALRVLREKLPESVRQLCVLMTGMQRTGTDELDRSITALSELSSTITVDELRKDITQLREQRADLNTRLEQAIRSLHMVREQEYTTHPQIADGYGGTLAQIVEQLNAGRDQYGWIEPLPAGASGDPPLSNDQAQQLRQLLTSATSQRAARAQQFIPDSEHVPNGADVAAMIATIAHAEQILGSDHTTTAWSLTALDDPTLTEIQRHVAVATDALAACGLSDTITDWDPADWRRSAAEALLARRSPAYWEALFAELREVEPHVRALTALNEYDIDLGTTPLTAAHLSRLSGQAKRLRKHLANGRRLRRYLPARPQLDATDLLQSCTVDGAPPTTVSELTALSTFLQAETAVTNALEAWAQVGVPTLYGPLRRRVAHLHDISHNASALRTLAAARDTVERLLRSHGIRFAVRSPEDWDLFVRVGHNRTTITGARRASVAMTELTNTVLTWCRNPDVAPEVADLSAALGRGNIDRYAAARRQLDLARNDKDSQQRCEQLLQRLSVAHPTLAKQVSENLDDPTRGLRLNDIEAAWAWGPQPPTTRSSGRQTSSRSTSSESTILNWSSTESRQSWPANRLYSTAWNA</sequence>
<dbReference type="SUPFAM" id="SSF52540">
    <property type="entry name" value="P-loop containing nucleoside triphosphate hydrolases"/>
    <property type="match status" value="1"/>
</dbReference>
<feature type="coiled-coil region" evidence="1">
    <location>
        <begin position="457"/>
        <end position="491"/>
    </location>
</feature>
<feature type="region of interest" description="Disordered" evidence="2">
    <location>
        <begin position="939"/>
        <end position="972"/>
    </location>
</feature>
<keyword evidence="1" id="KW-0175">Coiled coil</keyword>
<dbReference type="Pfam" id="PF13086">
    <property type="entry name" value="AAA_11"/>
    <property type="match status" value="1"/>
</dbReference>
<feature type="domain" description="DNA2/NAM7 helicase helicase" evidence="3">
    <location>
        <begin position="357"/>
        <end position="491"/>
    </location>
</feature>